<dbReference type="Proteomes" id="UP000637720">
    <property type="component" value="Unassembled WGS sequence"/>
</dbReference>
<protein>
    <recommendedName>
        <fullName evidence="4">Type II secretion system protein</fullName>
    </recommendedName>
</protein>
<evidence type="ECO:0000313" key="2">
    <source>
        <dbReference type="EMBL" id="GGK04720.1"/>
    </source>
</evidence>
<name>A0A8J3FFG6_9BACI</name>
<evidence type="ECO:0000256" key="1">
    <source>
        <dbReference type="SAM" id="Phobius"/>
    </source>
</evidence>
<gene>
    <name evidence="2" type="ORF">GCM10007043_18440</name>
</gene>
<comment type="caution">
    <text evidence="2">The sequence shown here is derived from an EMBL/GenBank/DDBJ whole genome shotgun (WGS) entry which is preliminary data.</text>
</comment>
<proteinExistence type="predicted"/>
<keyword evidence="1" id="KW-0472">Membrane</keyword>
<feature type="transmembrane region" description="Helical" evidence="1">
    <location>
        <begin position="6"/>
        <end position="27"/>
    </location>
</feature>
<keyword evidence="3" id="KW-1185">Reference proteome</keyword>
<evidence type="ECO:0000313" key="3">
    <source>
        <dbReference type="Proteomes" id="UP000637720"/>
    </source>
</evidence>
<sequence length="117" mass="12550">MTLTECAVAMGVAVTLLLVLFSFWEAVHDGRAKLFSRQHALAVAVSCLEQATEAGCGDLVPGETRIVTVEGHRLLLTLHRQQAAEGLWRLEVTVSWDARGTPQALTLVRDVASAGSP</sequence>
<dbReference type="AlphaFoldDB" id="A0A8J3FFG6"/>
<keyword evidence="1" id="KW-0812">Transmembrane</keyword>
<accession>A0A8J3FFG6</accession>
<organism evidence="2 3">
    <name type="scientific">Calditerricola satsumensis</name>
    <dbReference type="NCBI Taxonomy" id="373054"/>
    <lineage>
        <taxon>Bacteria</taxon>
        <taxon>Bacillati</taxon>
        <taxon>Bacillota</taxon>
        <taxon>Bacilli</taxon>
        <taxon>Bacillales</taxon>
        <taxon>Bacillaceae</taxon>
        <taxon>Calditerricola</taxon>
    </lineage>
</organism>
<reference evidence="2" key="2">
    <citation type="submission" date="2020-09" db="EMBL/GenBank/DDBJ databases">
        <authorList>
            <person name="Sun Q."/>
            <person name="Ohkuma M."/>
        </authorList>
    </citation>
    <scope>NUCLEOTIDE SEQUENCE</scope>
    <source>
        <strain evidence="2">JCM 14719</strain>
    </source>
</reference>
<dbReference type="RefSeq" id="WP_229725817.1">
    <property type="nucleotide sequence ID" value="NZ_BMOF01000042.1"/>
</dbReference>
<evidence type="ECO:0008006" key="4">
    <source>
        <dbReference type="Google" id="ProtNLM"/>
    </source>
</evidence>
<reference evidence="2" key="1">
    <citation type="journal article" date="2014" name="Int. J. Syst. Evol. Microbiol.">
        <title>Complete genome sequence of Corynebacterium casei LMG S-19264T (=DSM 44701T), isolated from a smear-ripened cheese.</title>
        <authorList>
            <consortium name="US DOE Joint Genome Institute (JGI-PGF)"/>
            <person name="Walter F."/>
            <person name="Albersmeier A."/>
            <person name="Kalinowski J."/>
            <person name="Ruckert C."/>
        </authorList>
    </citation>
    <scope>NUCLEOTIDE SEQUENCE</scope>
    <source>
        <strain evidence="2">JCM 14719</strain>
    </source>
</reference>
<keyword evidence="1" id="KW-1133">Transmembrane helix</keyword>
<dbReference type="EMBL" id="BMOF01000042">
    <property type="protein sequence ID" value="GGK04720.1"/>
    <property type="molecule type" value="Genomic_DNA"/>
</dbReference>